<dbReference type="Proteomes" id="UP000887565">
    <property type="component" value="Unplaced"/>
</dbReference>
<sequence length="150" mass="16712">MINVSSALTLTHPDIHAILNFKKNYIKIQDVKLLLKVIALVPPQTELFLNTPNDNVLEEILEEERVATAAADRDLIDHEPAALDKSLPCHNDQQKLDFALNKMTAKTYITSAQKTKALCMLRQNRDVFSLLGDKPTITSELTVSIDTGTT</sequence>
<accession>A0A915IAU6</accession>
<reference evidence="2" key="1">
    <citation type="submission" date="2022-11" db="UniProtKB">
        <authorList>
            <consortium name="WormBaseParasite"/>
        </authorList>
    </citation>
    <scope>IDENTIFICATION</scope>
</reference>
<evidence type="ECO:0000313" key="2">
    <source>
        <dbReference type="WBParaSite" id="nRc.2.0.1.t11304-RA"/>
    </source>
</evidence>
<dbReference type="AlphaFoldDB" id="A0A915IAU6"/>
<evidence type="ECO:0000313" key="1">
    <source>
        <dbReference type="Proteomes" id="UP000887565"/>
    </source>
</evidence>
<organism evidence="1 2">
    <name type="scientific">Romanomermis culicivorax</name>
    <name type="common">Nematode worm</name>
    <dbReference type="NCBI Taxonomy" id="13658"/>
    <lineage>
        <taxon>Eukaryota</taxon>
        <taxon>Metazoa</taxon>
        <taxon>Ecdysozoa</taxon>
        <taxon>Nematoda</taxon>
        <taxon>Enoplea</taxon>
        <taxon>Dorylaimia</taxon>
        <taxon>Mermithida</taxon>
        <taxon>Mermithoidea</taxon>
        <taxon>Mermithidae</taxon>
        <taxon>Romanomermis</taxon>
    </lineage>
</organism>
<keyword evidence="1" id="KW-1185">Reference proteome</keyword>
<protein>
    <submittedName>
        <fullName evidence="2">Uncharacterized protein</fullName>
    </submittedName>
</protein>
<proteinExistence type="predicted"/>
<name>A0A915IAU6_ROMCU</name>
<dbReference type="WBParaSite" id="nRc.2.0.1.t11304-RA">
    <property type="protein sequence ID" value="nRc.2.0.1.t11304-RA"/>
    <property type="gene ID" value="nRc.2.0.1.g11304"/>
</dbReference>